<dbReference type="InterPro" id="IPR039753">
    <property type="entry name" value="RG7MT1"/>
</dbReference>
<evidence type="ECO:0000256" key="7">
    <source>
        <dbReference type="ARBA" id="ARBA00023042"/>
    </source>
</evidence>
<protein>
    <recommendedName>
        <fullName evidence="10">mRNA cap guanine-N(7) methyltransferase</fullName>
        <ecNumber evidence="10">2.1.1.56</ecNumber>
    </recommendedName>
    <alternativeName>
        <fullName evidence="10">mRNA (guanine-N(7))-methyltransferase</fullName>
    </alternativeName>
    <alternativeName>
        <fullName evidence="10">mRNA cap methyltransferase</fullName>
    </alternativeName>
</protein>
<evidence type="ECO:0000256" key="8">
    <source>
        <dbReference type="ARBA" id="ARBA00023242"/>
    </source>
</evidence>
<evidence type="ECO:0000256" key="6">
    <source>
        <dbReference type="ARBA" id="ARBA00022884"/>
    </source>
</evidence>
<evidence type="ECO:0000256" key="2">
    <source>
        <dbReference type="ARBA" id="ARBA00022603"/>
    </source>
</evidence>
<dbReference type="CDD" id="cd02440">
    <property type="entry name" value="AdoMet_MTases"/>
    <property type="match status" value="1"/>
</dbReference>
<dbReference type="GO" id="GO:0004482">
    <property type="term" value="F:mRNA 5'-cap (guanine-N7-)-methyltransferase activity"/>
    <property type="evidence" value="ECO:0007669"/>
    <property type="project" value="UniProtKB-EC"/>
</dbReference>
<dbReference type="InterPro" id="IPR004971">
    <property type="entry name" value="mRNA_G-N7_MeTrfase_dom"/>
</dbReference>
<evidence type="ECO:0000256" key="5">
    <source>
        <dbReference type="ARBA" id="ARBA00022691"/>
    </source>
</evidence>
<dbReference type="SUPFAM" id="SSF53335">
    <property type="entry name" value="S-adenosyl-L-methionine-dependent methyltransferases"/>
    <property type="match status" value="1"/>
</dbReference>
<dbReference type="PANTHER" id="PTHR12189">
    <property type="entry name" value="MRNA GUANINE-7- METHYLTRANSFERASE"/>
    <property type="match status" value="1"/>
</dbReference>
<dbReference type="PANTHER" id="PTHR12189:SF2">
    <property type="entry name" value="MRNA CAP GUANINE-N7 METHYLTRANSFERASE"/>
    <property type="match status" value="1"/>
</dbReference>
<dbReference type="PROSITE" id="PS51562">
    <property type="entry name" value="RNA_CAP0_MT"/>
    <property type="match status" value="1"/>
</dbReference>
<evidence type="ECO:0000256" key="10">
    <source>
        <dbReference type="PIRNR" id="PIRNR028762"/>
    </source>
</evidence>
<name>A0AAV6VNE0_9ARAC</name>
<evidence type="ECO:0000256" key="1">
    <source>
        <dbReference type="ARBA" id="ARBA00004123"/>
    </source>
</evidence>
<keyword evidence="6 10" id="KW-0694">RNA-binding</keyword>
<sequence>MADSLAPIVAQHYNQIQEKGLEERKQSRIFHMQEFCEKLRYDRDNKEDRKCVLDIGSGKGGDLLKWKKGGIDYLACADIAGTSVEQCQSRYNEMKDRHKIQRERGHCFDAEFITADCTKERLKLMYKDPEIKFDIVSCQFAFHYCFESISQARTMLQNASECLKPGGFFIGSLPDAYDIMKRLEEADDCTFGNDVYSVTFPSKEQPPLFGAKYDFHLEGVVDCPEFLVYFPALLKLAEEVDLELVFCKRFEEYFEEKRQIQEGQFLLTKMNALETYPPLHDDQKLMGCDEEYYKAKQKVKEIIAAESPNRENAYVGTLSQSEWEVVCMYAVFAFVKKGEKEAGKSE</sequence>
<proteinExistence type="inferred from homology"/>
<organism evidence="12 13">
    <name type="scientific">Oedothorax gibbosus</name>
    <dbReference type="NCBI Taxonomy" id="931172"/>
    <lineage>
        <taxon>Eukaryota</taxon>
        <taxon>Metazoa</taxon>
        <taxon>Ecdysozoa</taxon>
        <taxon>Arthropoda</taxon>
        <taxon>Chelicerata</taxon>
        <taxon>Arachnida</taxon>
        <taxon>Araneae</taxon>
        <taxon>Araneomorphae</taxon>
        <taxon>Entelegynae</taxon>
        <taxon>Araneoidea</taxon>
        <taxon>Linyphiidae</taxon>
        <taxon>Erigoninae</taxon>
        <taxon>Oedothorax</taxon>
    </lineage>
</organism>
<dbReference type="InterPro" id="IPR016899">
    <property type="entry name" value="mRNA_G-N7_MeTrfase_euk"/>
</dbReference>
<dbReference type="Gene3D" id="3.40.50.150">
    <property type="entry name" value="Vaccinia Virus protein VP39"/>
    <property type="match status" value="1"/>
</dbReference>
<evidence type="ECO:0000313" key="12">
    <source>
        <dbReference type="EMBL" id="KAG8197543.1"/>
    </source>
</evidence>
<comment type="similarity">
    <text evidence="10">Belongs to the class I-like SAM-binding methyltransferase superfamily. mRNA cap 0 methyltransferase family.</text>
</comment>
<dbReference type="GO" id="GO:0005634">
    <property type="term" value="C:nucleus"/>
    <property type="evidence" value="ECO:0007669"/>
    <property type="project" value="UniProtKB-SubCell"/>
</dbReference>
<comment type="caution">
    <text evidence="12">The sequence shown here is derived from an EMBL/GenBank/DDBJ whole genome shotgun (WGS) entry which is preliminary data.</text>
</comment>
<evidence type="ECO:0000256" key="4">
    <source>
        <dbReference type="ARBA" id="ARBA00022679"/>
    </source>
</evidence>
<keyword evidence="13" id="KW-1185">Reference proteome</keyword>
<dbReference type="Proteomes" id="UP000827092">
    <property type="component" value="Unassembled WGS sequence"/>
</dbReference>
<comment type="subcellular location">
    <subcellularLocation>
        <location evidence="1 10">Nucleus</location>
    </subcellularLocation>
</comment>
<evidence type="ECO:0000259" key="11">
    <source>
        <dbReference type="PROSITE" id="PS51562"/>
    </source>
</evidence>
<evidence type="ECO:0000256" key="3">
    <source>
        <dbReference type="ARBA" id="ARBA00022664"/>
    </source>
</evidence>
<keyword evidence="4 10" id="KW-0808">Transferase</keyword>
<accession>A0AAV6VNE0</accession>
<dbReference type="AlphaFoldDB" id="A0AAV6VNE0"/>
<dbReference type="Pfam" id="PF03291">
    <property type="entry name" value="mRNA_G-N7_MeTrfase"/>
    <property type="match status" value="1"/>
</dbReference>
<keyword evidence="2 10" id="KW-0489">Methyltransferase</keyword>
<keyword evidence="3 10" id="KW-0507">mRNA processing</keyword>
<evidence type="ECO:0000256" key="9">
    <source>
        <dbReference type="ARBA" id="ARBA00044712"/>
    </source>
</evidence>
<dbReference type="InterPro" id="IPR029063">
    <property type="entry name" value="SAM-dependent_MTases_sf"/>
</dbReference>
<keyword evidence="7 10" id="KW-0506">mRNA capping</keyword>
<dbReference type="PIRSF" id="PIRSF028762">
    <property type="entry name" value="ABD1"/>
    <property type="match status" value="1"/>
</dbReference>
<feature type="domain" description="MRNA cap 0 methyltransferase" evidence="11">
    <location>
        <begin position="27"/>
        <end position="337"/>
    </location>
</feature>
<gene>
    <name evidence="12" type="ORF">JTE90_007279</name>
</gene>
<dbReference type="EC" id="2.1.1.56" evidence="10"/>
<comment type="catalytic activity">
    <reaction evidence="9">
        <text>a 5'-end (5'-triphosphoguanosine)-ribonucleoside in mRNA + S-adenosyl-L-methionine = a 5'-end (N(7)-methyl 5'-triphosphoguanosine)-ribonucleoside in mRNA + S-adenosyl-L-homocysteine</text>
        <dbReference type="Rhea" id="RHEA:67008"/>
        <dbReference type="Rhea" id="RHEA-COMP:17166"/>
        <dbReference type="Rhea" id="RHEA-COMP:17167"/>
        <dbReference type="ChEBI" id="CHEBI:57856"/>
        <dbReference type="ChEBI" id="CHEBI:59789"/>
        <dbReference type="ChEBI" id="CHEBI:156461"/>
        <dbReference type="ChEBI" id="CHEBI:167617"/>
        <dbReference type="EC" id="2.1.1.56"/>
    </reaction>
</comment>
<reference evidence="12 13" key="1">
    <citation type="journal article" date="2022" name="Nat. Ecol. Evol.">
        <title>A masculinizing supergene underlies an exaggerated male reproductive morph in a spider.</title>
        <authorList>
            <person name="Hendrickx F."/>
            <person name="De Corte Z."/>
            <person name="Sonet G."/>
            <person name="Van Belleghem S.M."/>
            <person name="Kostlbacher S."/>
            <person name="Vangestel C."/>
        </authorList>
    </citation>
    <scope>NUCLEOTIDE SEQUENCE [LARGE SCALE GENOMIC DNA]</scope>
    <source>
        <strain evidence="12">W744_W776</strain>
    </source>
</reference>
<dbReference type="EMBL" id="JAFNEN010000054">
    <property type="protein sequence ID" value="KAG8197543.1"/>
    <property type="molecule type" value="Genomic_DNA"/>
</dbReference>
<keyword evidence="5 10" id="KW-0949">S-adenosyl-L-methionine</keyword>
<dbReference type="GO" id="GO:0003723">
    <property type="term" value="F:RNA binding"/>
    <property type="evidence" value="ECO:0007669"/>
    <property type="project" value="UniProtKB-KW"/>
</dbReference>
<evidence type="ECO:0000313" key="13">
    <source>
        <dbReference type="Proteomes" id="UP000827092"/>
    </source>
</evidence>
<keyword evidence="8 10" id="KW-0539">Nucleus</keyword>